<evidence type="ECO:0000313" key="1">
    <source>
        <dbReference type="EMBL" id="CAB4584341.1"/>
    </source>
</evidence>
<organism evidence="1">
    <name type="scientific">freshwater metagenome</name>
    <dbReference type="NCBI Taxonomy" id="449393"/>
    <lineage>
        <taxon>unclassified sequences</taxon>
        <taxon>metagenomes</taxon>
        <taxon>ecological metagenomes</taxon>
    </lineage>
</organism>
<proteinExistence type="predicted"/>
<accession>A0A6J6F696</accession>
<dbReference type="EMBL" id="CAEZTS010000111">
    <property type="protein sequence ID" value="CAB4584341.1"/>
    <property type="molecule type" value="Genomic_DNA"/>
</dbReference>
<sequence>MASDFERPAPDLAKIIAAWEEWERGEQTPGKVLTSMKTAGLAEVLQQLQASGWKPTTVA</sequence>
<reference evidence="1" key="1">
    <citation type="submission" date="2020-05" db="EMBL/GenBank/DDBJ databases">
        <authorList>
            <person name="Chiriac C."/>
            <person name="Salcher M."/>
            <person name="Ghai R."/>
            <person name="Kavagutti S V."/>
        </authorList>
    </citation>
    <scope>NUCLEOTIDE SEQUENCE</scope>
</reference>
<gene>
    <name evidence="1" type="ORF">UFOPK1722_01245</name>
</gene>
<name>A0A6J6F696_9ZZZZ</name>
<dbReference type="AlphaFoldDB" id="A0A6J6F696"/>
<protein>
    <submittedName>
        <fullName evidence="1">Unannotated protein</fullName>
    </submittedName>
</protein>